<dbReference type="EMBL" id="CABFNH010000015">
    <property type="protein sequence ID" value="VTZ90659.1"/>
    <property type="molecule type" value="Genomic_DNA"/>
</dbReference>
<dbReference type="Proteomes" id="UP001218021">
    <property type="component" value="Unassembled WGS sequence"/>
</dbReference>
<dbReference type="UniPathway" id="UPA00219"/>
<dbReference type="EMBL" id="CP062966">
    <property type="protein sequence ID" value="QOL68986.1"/>
    <property type="molecule type" value="Genomic_DNA"/>
</dbReference>
<dbReference type="AlphaFoldDB" id="A0A099YC09"/>
<dbReference type="Proteomes" id="UP000365705">
    <property type="component" value="Unassembled WGS sequence"/>
</dbReference>
<dbReference type="GO" id="GO:0008881">
    <property type="term" value="F:glutamate racemase activity"/>
    <property type="evidence" value="ECO:0007669"/>
    <property type="project" value="UniProtKB-UniRule"/>
</dbReference>
<dbReference type="InterPro" id="IPR033134">
    <property type="entry name" value="Asp/Glu_racemase_AS_2"/>
</dbReference>
<dbReference type="GO" id="GO:0071555">
    <property type="term" value="P:cell wall organization"/>
    <property type="evidence" value="ECO:0007669"/>
    <property type="project" value="UniProtKB-KW"/>
</dbReference>
<dbReference type="PANTHER" id="PTHR21198:SF2">
    <property type="entry name" value="GLUTAMATE RACEMASE"/>
    <property type="match status" value="1"/>
</dbReference>
<sequence length="265" mass="28759">MDKRPIGIMDSGLGGLSVIRIMNQQLPHEKLIFVGDQGHFPYGTRTQQDVCQLALNIGEFFKRQNVKMMIIACNTATAAALSTLQQKMPFPVIGMIAPGAKGALQQEHHDSVGVIGTASTIKNHAYEKALHQLDPDVLVVEKAAQPLVSIVEHGQTGTSLAKQTVDEQLAVFDQQPVETLILGCTHFPFLAAEIQQKLGKKVTLVDPAKEAVNSAEKWLISHDACNDAALLPQSQLYSTGDVKVLESGANQWLSNSNYTCAHLEL</sequence>
<protein>
    <recommendedName>
        <fullName evidence="2 7">Glutamate racemase</fullName>
        <ecNumber evidence="2 7">5.1.1.3</ecNumber>
    </recommendedName>
</protein>
<dbReference type="Proteomes" id="UP000030001">
    <property type="component" value="Unassembled WGS sequence"/>
</dbReference>
<proteinExistence type="inferred from homology"/>
<evidence type="ECO:0000313" key="10">
    <source>
        <dbReference type="EMBL" id="QOL68986.1"/>
    </source>
</evidence>
<comment type="function">
    <text evidence="7">Provides the (R)-glutamate required for cell wall biosynthesis.</text>
</comment>
<dbReference type="InterPro" id="IPR018187">
    <property type="entry name" value="Asp/Glu_racemase_AS_1"/>
</dbReference>
<dbReference type="NCBIfam" id="TIGR00067">
    <property type="entry name" value="glut_race"/>
    <property type="match status" value="1"/>
</dbReference>
<feature type="binding site" evidence="7">
    <location>
        <begin position="74"/>
        <end position="75"/>
    </location>
    <ligand>
        <name>substrate</name>
    </ligand>
</feature>
<keyword evidence="4 7" id="KW-0573">Peptidoglycan synthesis</keyword>
<dbReference type="EC" id="5.1.1.3" evidence="2 7"/>
<dbReference type="EMBL" id="JROC01000031">
    <property type="protein sequence ID" value="KGL66927.1"/>
    <property type="molecule type" value="Genomic_DNA"/>
</dbReference>
<organism evidence="8 12">
    <name type="scientific">Limosilactobacillus mucosae</name>
    <name type="common">Lactobacillus mucosae</name>
    <dbReference type="NCBI Taxonomy" id="97478"/>
    <lineage>
        <taxon>Bacteria</taxon>
        <taxon>Bacillati</taxon>
        <taxon>Bacillota</taxon>
        <taxon>Bacilli</taxon>
        <taxon>Lactobacillales</taxon>
        <taxon>Lactobacillaceae</taxon>
        <taxon>Limosilactobacillus</taxon>
    </lineage>
</organism>
<reference evidence="8 12" key="1">
    <citation type="submission" date="2014-09" db="EMBL/GenBank/DDBJ databases">
        <title>Lactobacillus mucosae CRL573 Genome Sequencing.</title>
        <authorList>
            <person name="Bleckwedel J."/>
            <person name="Teran L.C."/>
            <person name="Bonacina J."/>
            <person name="Saavedra L."/>
            <person name="Mozzi F.B."/>
            <person name="Raya R.R."/>
        </authorList>
    </citation>
    <scope>NUCLEOTIDE SEQUENCE [LARGE SCALE GENOMIC DNA]</scope>
    <source>
        <strain evidence="8 12">CRL573</strain>
    </source>
</reference>
<dbReference type="PROSITE" id="PS00924">
    <property type="entry name" value="ASP_GLU_RACEMASE_2"/>
    <property type="match status" value="1"/>
</dbReference>
<evidence type="ECO:0000256" key="3">
    <source>
        <dbReference type="ARBA" id="ARBA00022960"/>
    </source>
</evidence>
<evidence type="ECO:0000256" key="7">
    <source>
        <dbReference type="HAMAP-Rule" id="MF_00258"/>
    </source>
</evidence>
<feature type="binding site" evidence="7">
    <location>
        <begin position="185"/>
        <end position="186"/>
    </location>
    <ligand>
        <name>substrate</name>
    </ligand>
</feature>
<feature type="active site" description="Proton donor/acceptor" evidence="7">
    <location>
        <position position="184"/>
    </location>
</feature>
<feature type="binding site" evidence="7">
    <location>
        <begin position="10"/>
        <end position="11"/>
    </location>
    <ligand>
        <name>substrate</name>
    </ligand>
</feature>
<comment type="similarity">
    <text evidence="7">Belongs to the aspartate/glutamate racemases family.</text>
</comment>
<dbReference type="RefSeq" id="WP_033934443.1">
    <property type="nucleotide sequence ID" value="NZ_CABFNH010000015.1"/>
</dbReference>
<dbReference type="GO" id="GO:0009252">
    <property type="term" value="P:peptidoglycan biosynthetic process"/>
    <property type="evidence" value="ECO:0007669"/>
    <property type="project" value="UniProtKB-UniRule"/>
</dbReference>
<evidence type="ECO:0000256" key="4">
    <source>
        <dbReference type="ARBA" id="ARBA00022984"/>
    </source>
</evidence>
<dbReference type="EMBL" id="JAQOND010000033">
    <property type="protein sequence ID" value="MDC2828625.1"/>
    <property type="molecule type" value="Genomic_DNA"/>
</dbReference>
<dbReference type="Gene3D" id="3.40.50.1860">
    <property type="match status" value="2"/>
</dbReference>
<keyword evidence="3 7" id="KW-0133">Cell shape</keyword>
<dbReference type="HAMAP" id="MF_00258">
    <property type="entry name" value="Glu_racemase"/>
    <property type="match status" value="1"/>
</dbReference>
<dbReference type="GO" id="GO:0008360">
    <property type="term" value="P:regulation of cell shape"/>
    <property type="evidence" value="ECO:0007669"/>
    <property type="project" value="UniProtKB-KW"/>
</dbReference>
<keyword evidence="5 7" id="KW-0413">Isomerase</keyword>
<evidence type="ECO:0000256" key="2">
    <source>
        <dbReference type="ARBA" id="ARBA00013090"/>
    </source>
</evidence>
<feature type="active site" description="Proton donor/acceptor" evidence="7">
    <location>
        <position position="73"/>
    </location>
</feature>
<comment type="catalytic activity">
    <reaction evidence="1 7">
        <text>L-glutamate = D-glutamate</text>
        <dbReference type="Rhea" id="RHEA:12813"/>
        <dbReference type="ChEBI" id="CHEBI:29985"/>
        <dbReference type="ChEBI" id="CHEBI:29986"/>
        <dbReference type="EC" id="5.1.1.3"/>
    </reaction>
</comment>
<dbReference type="PANTHER" id="PTHR21198">
    <property type="entry name" value="GLUTAMATE RACEMASE"/>
    <property type="match status" value="1"/>
</dbReference>
<dbReference type="InterPro" id="IPR001920">
    <property type="entry name" value="Asp/Glu_race"/>
</dbReference>
<dbReference type="Proteomes" id="UP000593929">
    <property type="component" value="Chromosome"/>
</dbReference>
<evidence type="ECO:0000256" key="5">
    <source>
        <dbReference type="ARBA" id="ARBA00023235"/>
    </source>
</evidence>
<dbReference type="PROSITE" id="PS00923">
    <property type="entry name" value="ASP_GLU_RACEMASE_1"/>
    <property type="match status" value="1"/>
</dbReference>
<dbReference type="Pfam" id="PF01177">
    <property type="entry name" value="Asp_Glu_race"/>
    <property type="match status" value="1"/>
</dbReference>
<dbReference type="InterPro" id="IPR004391">
    <property type="entry name" value="Glu_race"/>
</dbReference>
<evidence type="ECO:0000313" key="11">
    <source>
        <dbReference type="EMBL" id="VTZ90659.1"/>
    </source>
</evidence>
<evidence type="ECO:0000313" key="12">
    <source>
        <dbReference type="Proteomes" id="UP000030001"/>
    </source>
</evidence>
<dbReference type="InterPro" id="IPR015942">
    <property type="entry name" value="Asp/Glu/hydantoin_racemase"/>
</dbReference>
<feature type="binding site" evidence="7">
    <location>
        <begin position="42"/>
        <end position="43"/>
    </location>
    <ligand>
        <name>substrate</name>
    </ligand>
</feature>
<reference evidence="10 14" key="3">
    <citation type="submission" date="2020-10" db="EMBL/GenBank/DDBJ databases">
        <title>Genome sequencing of Lactobacillus mucosae KCTC 21011.</title>
        <authorList>
            <person name="Kim J."/>
        </authorList>
    </citation>
    <scope>NUCLEOTIDE SEQUENCE [LARGE SCALE GENOMIC DNA]</scope>
    <source>
        <strain evidence="10 14">LM011</strain>
    </source>
</reference>
<evidence type="ECO:0000256" key="1">
    <source>
        <dbReference type="ARBA" id="ARBA00001602"/>
    </source>
</evidence>
<dbReference type="SUPFAM" id="SSF53681">
    <property type="entry name" value="Aspartate/glutamate racemase"/>
    <property type="match status" value="2"/>
</dbReference>
<dbReference type="FunFam" id="3.40.50.1860:FF:000001">
    <property type="entry name" value="Glutamate racemase"/>
    <property type="match status" value="1"/>
</dbReference>
<reference evidence="9" key="4">
    <citation type="submission" date="2023-01" db="EMBL/GenBank/DDBJ databases">
        <title>Genome analysis of 13 Lactobacillus isolated from gut of wild boar.</title>
        <authorList>
            <person name="Papp P."/>
            <person name="Libisch B."/>
            <person name="Nagy T."/>
            <person name="Olasz F."/>
        </authorList>
    </citation>
    <scope>NUCLEOTIDE SEQUENCE</scope>
    <source>
        <strain evidence="9">F108</strain>
    </source>
</reference>
<evidence type="ECO:0000313" key="13">
    <source>
        <dbReference type="Proteomes" id="UP000365705"/>
    </source>
</evidence>
<comment type="pathway">
    <text evidence="7">Cell wall biogenesis; peptidoglycan biosynthesis.</text>
</comment>
<accession>A0A099YC09</accession>
<evidence type="ECO:0000313" key="14">
    <source>
        <dbReference type="Proteomes" id="UP000593929"/>
    </source>
</evidence>
<reference evidence="11 13" key="2">
    <citation type="submission" date="2019-06" db="EMBL/GenBank/DDBJ databases">
        <authorList>
            <person name="Rodrigo-Torres L."/>
            <person name="Arahal R. D."/>
            <person name="Lucena T."/>
        </authorList>
    </citation>
    <scope>NUCLEOTIDE SEQUENCE [LARGE SCALE GENOMIC DNA]</scope>
    <source>
        <strain evidence="11 13">INIA P508</strain>
    </source>
</reference>
<evidence type="ECO:0000313" key="8">
    <source>
        <dbReference type="EMBL" id="KGL66927.1"/>
    </source>
</evidence>
<keyword evidence="6 7" id="KW-0961">Cell wall biogenesis/degradation</keyword>
<evidence type="ECO:0000313" key="9">
    <source>
        <dbReference type="EMBL" id="MDC2828625.1"/>
    </source>
</evidence>
<name>A0A099YC09_LIMMU</name>
<evidence type="ECO:0000256" key="6">
    <source>
        <dbReference type="ARBA" id="ARBA00023316"/>
    </source>
</evidence>
<gene>
    <name evidence="7 9" type="primary">murI</name>
    <name evidence="10" type="ORF">LM011_05900</name>
    <name evidence="11" type="ORF">LMUP508_01261</name>
    <name evidence="8" type="ORF">LX03_05475</name>
    <name evidence="9" type="ORF">PO158_10060</name>
</gene>